<reference evidence="1" key="2">
    <citation type="submission" date="2020-01" db="EMBL/GenBank/DDBJ databases">
        <authorList>
            <person name="Campanaro S."/>
        </authorList>
    </citation>
    <scope>NUCLEOTIDE SEQUENCE</scope>
    <source>
        <strain evidence="1">AS06rmzACSIP_7</strain>
    </source>
</reference>
<evidence type="ECO:0000313" key="2">
    <source>
        <dbReference type="Proteomes" id="UP000777265"/>
    </source>
</evidence>
<organism evidence="1 2">
    <name type="scientific">Syntrophorhabdus aromaticivorans</name>
    <dbReference type="NCBI Taxonomy" id="328301"/>
    <lineage>
        <taxon>Bacteria</taxon>
        <taxon>Pseudomonadati</taxon>
        <taxon>Thermodesulfobacteriota</taxon>
        <taxon>Syntrophorhabdia</taxon>
        <taxon>Syntrophorhabdales</taxon>
        <taxon>Syntrophorhabdaceae</taxon>
        <taxon>Syntrophorhabdus</taxon>
    </lineage>
</organism>
<name>A0A351U0R1_9BACT</name>
<proteinExistence type="predicted"/>
<dbReference type="Gene3D" id="3.40.50.620">
    <property type="entry name" value="HUPs"/>
    <property type="match status" value="1"/>
</dbReference>
<dbReference type="PANTHER" id="PTHR43169">
    <property type="entry name" value="EXSB FAMILY PROTEIN"/>
    <property type="match status" value="1"/>
</dbReference>
<dbReference type="STRING" id="909663.GCA_000512235_02740"/>
<evidence type="ECO:0000313" key="1">
    <source>
        <dbReference type="EMBL" id="NLW36648.1"/>
    </source>
</evidence>
<dbReference type="Proteomes" id="UP000777265">
    <property type="component" value="Unassembled WGS sequence"/>
</dbReference>
<dbReference type="EMBL" id="JAAYEE010000277">
    <property type="protein sequence ID" value="NLW36648.1"/>
    <property type="molecule type" value="Genomic_DNA"/>
</dbReference>
<dbReference type="InterPro" id="IPR052188">
    <property type="entry name" value="Ni-pincer_cofactor_biosynth"/>
</dbReference>
<reference evidence="1" key="1">
    <citation type="journal article" date="2020" name="Biotechnol. Biofuels">
        <title>New insights from the biogas microbiome by comprehensive genome-resolved metagenomics of nearly 1600 species originating from multiple anaerobic digesters.</title>
        <authorList>
            <person name="Campanaro S."/>
            <person name="Treu L."/>
            <person name="Rodriguez-R L.M."/>
            <person name="Kovalovszki A."/>
            <person name="Ziels R.M."/>
            <person name="Maus I."/>
            <person name="Zhu X."/>
            <person name="Kougias P.G."/>
            <person name="Basile A."/>
            <person name="Luo G."/>
            <person name="Schluter A."/>
            <person name="Konstantinidis K.T."/>
            <person name="Angelidaki I."/>
        </authorList>
    </citation>
    <scope>NUCLEOTIDE SEQUENCE</scope>
    <source>
        <strain evidence="1">AS06rmzACSIP_7</strain>
    </source>
</reference>
<protein>
    <recommendedName>
        <fullName evidence="3">N-acetyl sugar amidotransferase</fullName>
    </recommendedName>
</protein>
<accession>A0A351U0R1</accession>
<dbReference type="InterPro" id="IPR014729">
    <property type="entry name" value="Rossmann-like_a/b/a_fold"/>
</dbReference>
<comment type="caution">
    <text evidence="1">The sequence shown here is derived from an EMBL/GenBank/DDBJ whole genome shotgun (WGS) entry which is preliminary data.</text>
</comment>
<sequence length="325" mass="36642">MPETFPNIKFDTEGICNHCRQEESALARAPARKADYRRKLDDLIASIKGKAPSYDAIMAYSGGKDSSYTLKLLRERYDLRVLALTFDNHFVSPAALDNTRAVTDALGADHINFKPPWPLMKSLFRITARDDIFSAATLLRASSICTACIAFVKSLTVKTAIEMSIPLSAFGWSPGQAPIQSAIMKTNASLIRQSQKALIGSLPDTVQVQAKSYFIPDSYYDSYRERFPTNVHPLAFFNYDEKKIKIELEGIGWKTPTNTDTNSTNCLLNAFANQVHLERLKFHPYVWEIANMVRQGVIPRAEGIEKIYSPQSFEQVEYARKKLKL</sequence>
<gene>
    <name evidence="1" type="ORF">GXY80_14395</name>
</gene>
<dbReference type="AlphaFoldDB" id="A0A351U0R1"/>
<dbReference type="SUPFAM" id="SSF52402">
    <property type="entry name" value="Adenine nucleotide alpha hydrolases-like"/>
    <property type="match status" value="1"/>
</dbReference>
<dbReference type="PANTHER" id="PTHR43169:SF3">
    <property type="entry name" value="ATPASE, PP-LOOP SUPERFAMILY-RELATED"/>
    <property type="match status" value="1"/>
</dbReference>
<evidence type="ECO:0008006" key="3">
    <source>
        <dbReference type="Google" id="ProtNLM"/>
    </source>
</evidence>